<evidence type="ECO:0000313" key="12">
    <source>
        <dbReference type="Proteomes" id="UP001302978"/>
    </source>
</evidence>
<dbReference type="InterPro" id="IPR018192">
    <property type="entry name" value="Ribosomal_uS5_N_CS"/>
</dbReference>
<dbReference type="PANTHER" id="PTHR13718">
    <property type="entry name" value="RIBOSOMAL S SUBUNIT"/>
    <property type="match status" value="1"/>
</dbReference>
<dbReference type="InterPro" id="IPR000851">
    <property type="entry name" value="Ribosomal_uS5"/>
</dbReference>
<keyword evidence="4 8" id="KW-0689">Ribosomal protein</keyword>
<comment type="function">
    <text evidence="8">With S4 and S12 plays an important role in translational accuracy.</text>
</comment>
<dbReference type="PANTHER" id="PTHR13718:SF4">
    <property type="entry name" value="40S RIBOSOMAL PROTEIN S2"/>
    <property type="match status" value="1"/>
</dbReference>
<evidence type="ECO:0000313" key="11">
    <source>
        <dbReference type="EMBL" id="WNY24051.1"/>
    </source>
</evidence>
<dbReference type="SUPFAM" id="SSF54211">
    <property type="entry name" value="Ribosomal protein S5 domain 2-like"/>
    <property type="match status" value="1"/>
</dbReference>
<dbReference type="InterPro" id="IPR005324">
    <property type="entry name" value="Ribosomal_uS5_C"/>
</dbReference>
<evidence type="ECO:0000256" key="7">
    <source>
        <dbReference type="ARBA" id="ARBA00035255"/>
    </source>
</evidence>
<dbReference type="AlphaFoldDB" id="A0AA96ZU92"/>
<dbReference type="EMBL" id="CP131059">
    <property type="protein sequence ID" value="WNY24051.1"/>
    <property type="molecule type" value="Genomic_DNA"/>
</dbReference>
<reference evidence="11 12" key="1">
    <citation type="submission" date="2023-07" db="EMBL/GenBank/DDBJ databases">
        <title>Closed genoem sequence of Methanomicrococcus sp. Hf6.</title>
        <authorList>
            <person name="Poehlein A."/>
            <person name="Protasov E."/>
            <person name="Platt K."/>
            <person name="Reeh H."/>
            <person name="Daniel R."/>
            <person name="Brune A."/>
        </authorList>
    </citation>
    <scope>NUCLEOTIDE SEQUENCE [LARGE SCALE GENOMIC DNA]</scope>
    <source>
        <strain evidence="11 12">Hf6</strain>
    </source>
</reference>
<dbReference type="Pfam" id="PF00333">
    <property type="entry name" value="Ribosomal_S5"/>
    <property type="match status" value="1"/>
</dbReference>
<evidence type="ECO:0000256" key="2">
    <source>
        <dbReference type="ARBA" id="ARBA00022730"/>
    </source>
</evidence>
<protein>
    <recommendedName>
        <fullName evidence="7 8">Small ribosomal subunit protein uS5</fullName>
    </recommendedName>
</protein>
<comment type="subunit">
    <text evidence="6 8">Part of the 30S ribosomal subunit. Contacts protein S4.</text>
</comment>
<dbReference type="GO" id="GO:0003735">
    <property type="term" value="F:structural constituent of ribosome"/>
    <property type="evidence" value="ECO:0007669"/>
    <property type="project" value="UniProtKB-UniRule"/>
</dbReference>
<evidence type="ECO:0000256" key="1">
    <source>
        <dbReference type="ARBA" id="ARBA00008945"/>
    </source>
</evidence>
<dbReference type="Gene3D" id="3.30.160.20">
    <property type="match status" value="1"/>
</dbReference>
<evidence type="ECO:0000256" key="4">
    <source>
        <dbReference type="ARBA" id="ARBA00022980"/>
    </source>
</evidence>
<gene>
    <name evidence="8" type="primary">rps5</name>
    <name evidence="11" type="ORF">MmiHf6_13760</name>
</gene>
<dbReference type="FunFam" id="3.30.160.20:FF:000002">
    <property type="entry name" value="40S ribosomal protein S2"/>
    <property type="match status" value="1"/>
</dbReference>
<dbReference type="SUPFAM" id="SSF54768">
    <property type="entry name" value="dsRNA-binding domain-like"/>
    <property type="match status" value="1"/>
</dbReference>
<dbReference type="Proteomes" id="UP001302978">
    <property type="component" value="Chromosome"/>
</dbReference>
<dbReference type="NCBIfam" id="NF003125">
    <property type="entry name" value="PRK04044.1"/>
    <property type="match status" value="1"/>
</dbReference>
<comment type="domain">
    <text evidence="8">The N-terminal domain interacts with the head of the 30S subunit; the C-terminal domain interacts with the body and contacts protein S4. The interaction surface between S4 and S5 is involved in control of translational fidelity.</text>
</comment>
<evidence type="ECO:0000256" key="3">
    <source>
        <dbReference type="ARBA" id="ARBA00022884"/>
    </source>
</evidence>
<proteinExistence type="inferred from homology"/>
<sequence>MRNMAYNEEEWVPKTRLGRLVADGQITTMEDALKSRLPLREPQIVDMLLPGLEDEVLDINMVQRMTDSGRRVKFRATVIVGNGDGYVGIGQGKDVQVGNAIKKAIDAAKLDITKISRGCGSWECACGKEHTVPFEATGKVGSVVVTLVPAPRGLGLAAGNTARKVLEKAGIKDIWTQTSGTTRTTLNFAKATFAALNNVNTMRMPKKGSGGI</sequence>
<dbReference type="InterPro" id="IPR047866">
    <property type="entry name" value="Ribosomal_uS5_arc"/>
</dbReference>
<dbReference type="PROSITE" id="PS50881">
    <property type="entry name" value="S5_DSRBD"/>
    <property type="match status" value="1"/>
</dbReference>
<dbReference type="GO" id="GO:0006412">
    <property type="term" value="P:translation"/>
    <property type="evidence" value="ECO:0007669"/>
    <property type="project" value="UniProtKB-UniRule"/>
</dbReference>
<evidence type="ECO:0000256" key="9">
    <source>
        <dbReference type="RuleBase" id="RU003823"/>
    </source>
</evidence>
<evidence type="ECO:0000256" key="5">
    <source>
        <dbReference type="ARBA" id="ARBA00023274"/>
    </source>
</evidence>
<dbReference type="HAMAP" id="MF_01307_A">
    <property type="entry name" value="Ribosomal_uS5_A"/>
    <property type="match status" value="1"/>
</dbReference>
<keyword evidence="5 8" id="KW-0687">Ribonucleoprotein</keyword>
<dbReference type="InterPro" id="IPR005711">
    <property type="entry name" value="Ribosomal_uS5_euk/arc"/>
</dbReference>
<dbReference type="InterPro" id="IPR014721">
    <property type="entry name" value="Ribsml_uS5_D2-typ_fold_subgr"/>
</dbReference>
<dbReference type="Gene3D" id="3.30.230.10">
    <property type="match status" value="1"/>
</dbReference>
<name>A0AA96ZU92_9EURY</name>
<comment type="similarity">
    <text evidence="1 8 9">Belongs to the universal ribosomal protein uS5 family.</text>
</comment>
<dbReference type="InterPro" id="IPR013810">
    <property type="entry name" value="Ribosomal_uS5_N"/>
</dbReference>
<keyword evidence="2 8" id="KW-0699">rRNA-binding</keyword>
<evidence type="ECO:0000259" key="10">
    <source>
        <dbReference type="PROSITE" id="PS50881"/>
    </source>
</evidence>
<dbReference type="GO" id="GO:0019843">
    <property type="term" value="F:rRNA binding"/>
    <property type="evidence" value="ECO:0007669"/>
    <property type="project" value="UniProtKB-UniRule"/>
</dbReference>
<dbReference type="GO" id="GO:0022627">
    <property type="term" value="C:cytosolic small ribosomal subunit"/>
    <property type="evidence" value="ECO:0007669"/>
    <property type="project" value="TreeGrafter"/>
</dbReference>
<dbReference type="FunFam" id="3.30.230.10:FF:000004">
    <property type="entry name" value="40S ribosomal protein S2"/>
    <property type="match status" value="1"/>
</dbReference>
<keyword evidence="3 8" id="KW-0694">RNA-binding</keyword>
<dbReference type="Pfam" id="PF03719">
    <property type="entry name" value="Ribosomal_S5_C"/>
    <property type="match status" value="1"/>
</dbReference>
<feature type="domain" description="S5 DRBM" evidence="10">
    <location>
        <begin position="52"/>
        <end position="115"/>
    </location>
</feature>
<accession>A0AA96ZU92</accession>
<keyword evidence="12" id="KW-1185">Reference proteome</keyword>
<evidence type="ECO:0000256" key="8">
    <source>
        <dbReference type="HAMAP-Rule" id="MF_01307"/>
    </source>
</evidence>
<organism evidence="11 12">
    <name type="scientific">Methanimicrococcus hongohii</name>
    <dbReference type="NCBI Taxonomy" id="3028295"/>
    <lineage>
        <taxon>Archaea</taxon>
        <taxon>Methanobacteriati</taxon>
        <taxon>Methanobacteriota</taxon>
        <taxon>Stenosarchaea group</taxon>
        <taxon>Methanomicrobia</taxon>
        <taxon>Methanosarcinales</taxon>
        <taxon>Methanosarcinaceae</taxon>
        <taxon>Methanimicrococcus</taxon>
    </lineage>
</organism>
<evidence type="ECO:0000256" key="6">
    <source>
        <dbReference type="ARBA" id="ARBA00025844"/>
    </source>
</evidence>
<dbReference type="NCBIfam" id="TIGR01020">
    <property type="entry name" value="uS5_euk_arch"/>
    <property type="match status" value="1"/>
</dbReference>
<dbReference type="KEGG" id="mehf:MmiHf6_13760"/>
<dbReference type="InterPro" id="IPR020568">
    <property type="entry name" value="Ribosomal_Su5_D2-typ_SF"/>
</dbReference>
<dbReference type="PROSITE" id="PS00585">
    <property type="entry name" value="RIBOSOMAL_S5"/>
    <property type="match status" value="1"/>
</dbReference>